<evidence type="ECO:0000313" key="2">
    <source>
        <dbReference type="Proteomes" id="UP001141552"/>
    </source>
</evidence>
<proteinExistence type="predicted"/>
<reference evidence="1" key="1">
    <citation type="submission" date="2022-02" db="EMBL/GenBank/DDBJ databases">
        <authorList>
            <person name="Henning P.M."/>
            <person name="McCubbin A.G."/>
            <person name="Shore J.S."/>
        </authorList>
    </citation>
    <scope>NUCLEOTIDE SEQUENCE</scope>
    <source>
        <strain evidence="1">F60SS</strain>
        <tissue evidence="1">Leaves</tissue>
    </source>
</reference>
<comment type="caution">
    <text evidence="1">The sequence shown here is derived from an EMBL/GenBank/DDBJ whole genome shotgun (WGS) entry which is preliminary data.</text>
</comment>
<keyword evidence="2" id="KW-1185">Reference proteome</keyword>
<protein>
    <submittedName>
        <fullName evidence="1">Uncharacterized protein</fullName>
    </submittedName>
</protein>
<accession>A0A9Q0G898</accession>
<organism evidence="1 2">
    <name type="scientific">Turnera subulata</name>
    <dbReference type="NCBI Taxonomy" id="218843"/>
    <lineage>
        <taxon>Eukaryota</taxon>
        <taxon>Viridiplantae</taxon>
        <taxon>Streptophyta</taxon>
        <taxon>Embryophyta</taxon>
        <taxon>Tracheophyta</taxon>
        <taxon>Spermatophyta</taxon>
        <taxon>Magnoliopsida</taxon>
        <taxon>eudicotyledons</taxon>
        <taxon>Gunneridae</taxon>
        <taxon>Pentapetalae</taxon>
        <taxon>rosids</taxon>
        <taxon>fabids</taxon>
        <taxon>Malpighiales</taxon>
        <taxon>Passifloraceae</taxon>
        <taxon>Turnera</taxon>
    </lineage>
</organism>
<evidence type="ECO:0000313" key="1">
    <source>
        <dbReference type="EMBL" id="KAJ4844235.1"/>
    </source>
</evidence>
<reference evidence="1" key="2">
    <citation type="journal article" date="2023" name="Plants (Basel)">
        <title>Annotation of the Turnera subulata (Passifloraceae) Draft Genome Reveals the S-Locus Evolved after the Divergence of Turneroideae from Passifloroideae in a Stepwise Manner.</title>
        <authorList>
            <person name="Henning P.M."/>
            <person name="Roalson E.H."/>
            <person name="Mir W."/>
            <person name="McCubbin A.G."/>
            <person name="Shore J.S."/>
        </authorList>
    </citation>
    <scope>NUCLEOTIDE SEQUENCE</scope>
    <source>
        <strain evidence="1">F60SS</strain>
    </source>
</reference>
<gene>
    <name evidence="1" type="ORF">Tsubulata_021410</name>
</gene>
<feature type="non-terminal residue" evidence="1">
    <location>
        <position position="1"/>
    </location>
</feature>
<name>A0A9Q0G898_9ROSI</name>
<dbReference type="AlphaFoldDB" id="A0A9Q0G898"/>
<dbReference type="EMBL" id="JAKUCV010002009">
    <property type="protein sequence ID" value="KAJ4844235.1"/>
    <property type="molecule type" value="Genomic_DNA"/>
</dbReference>
<sequence>LDLNTLPPLLSANPCISLLNPHHPTLPLLPFSLKISQSLHSLFCPFHFFSDLLPDLSVTRQFFLKIPRLPLILLPFTCNSSPVVI</sequence>
<dbReference type="Proteomes" id="UP001141552">
    <property type="component" value="Unassembled WGS sequence"/>
</dbReference>